<evidence type="ECO:0000256" key="1">
    <source>
        <dbReference type="ARBA" id="ARBA00022472"/>
    </source>
</evidence>
<comment type="similarity">
    <text evidence="5 7">Belongs to the NusG family.</text>
</comment>
<protein>
    <recommendedName>
        <fullName evidence="5 6">Transcription termination/antitermination protein NusG</fullName>
    </recommendedName>
</protein>
<accession>A0ABN6ZF02</accession>
<dbReference type="Pfam" id="PF02357">
    <property type="entry name" value="NusG"/>
    <property type="match status" value="1"/>
</dbReference>
<evidence type="ECO:0000256" key="5">
    <source>
        <dbReference type="HAMAP-Rule" id="MF_00948"/>
    </source>
</evidence>
<dbReference type="PANTHER" id="PTHR30265">
    <property type="entry name" value="RHO-INTERACTING TRANSCRIPTION TERMINATION FACTOR NUSG"/>
    <property type="match status" value="1"/>
</dbReference>
<evidence type="ECO:0000313" key="10">
    <source>
        <dbReference type="EMBL" id="BEH89952.1"/>
    </source>
</evidence>
<keyword evidence="4 5" id="KW-0804">Transcription</keyword>
<evidence type="ECO:0000256" key="6">
    <source>
        <dbReference type="NCBIfam" id="TIGR00922"/>
    </source>
</evidence>
<dbReference type="InterPro" id="IPR008991">
    <property type="entry name" value="Translation_prot_SH3-like_sf"/>
</dbReference>
<feature type="domain" description="NusG-like N-terminal" evidence="8">
    <location>
        <begin position="2"/>
        <end position="113"/>
    </location>
</feature>
<dbReference type="InterPro" id="IPR014722">
    <property type="entry name" value="Rib_uL2_dom2"/>
</dbReference>
<keyword evidence="11" id="KW-1185">Reference proteome</keyword>
<keyword evidence="3 5" id="KW-0805">Transcription regulation</keyword>
<dbReference type="InterPro" id="IPR047050">
    <property type="entry name" value="NGN"/>
</dbReference>
<keyword evidence="1 5" id="KW-0806">Transcription termination</keyword>
<dbReference type="InterPro" id="IPR015869">
    <property type="entry name" value="Transcrpt_antiterm_NusG_bac_CS"/>
</dbReference>
<dbReference type="PROSITE" id="PS01014">
    <property type="entry name" value="NUSG"/>
    <property type="match status" value="1"/>
</dbReference>
<dbReference type="InterPro" id="IPR006645">
    <property type="entry name" value="NGN-like_dom"/>
</dbReference>
<dbReference type="PANTHER" id="PTHR30265:SF2">
    <property type="entry name" value="TRANSCRIPTION TERMINATION_ANTITERMINATION PROTEIN NUSG"/>
    <property type="match status" value="1"/>
</dbReference>
<dbReference type="SMART" id="SM00738">
    <property type="entry name" value="NGN"/>
    <property type="match status" value="1"/>
</dbReference>
<reference evidence="10" key="1">
    <citation type="journal article" date="2024" name="Int. J. Syst. Evol. Microbiol.">
        <title>Turicibacter faecis sp. nov., isolated from faeces of heart failure mouse model.</title>
        <authorList>
            <person name="Imamura Y."/>
            <person name="Motooka D."/>
            <person name="Nakajima Y."/>
            <person name="Ito S."/>
            <person name="Kitakaze M."/>
            <person name="Iida T."/>
            <person name="Nakamura S."/>
        </authorList>
    </citation>
    <scope>NUCLEOTIDE SEQUENCE</scope>
    <source>
        <strain evidence="10">TC023</strain>
    </source>
</reference>
<dbReference type="Gene3D" id="2.30.30.30">
    <property type="match status" value="1"/>
</dbReference>
<dbReference type="Pfam" id="PF00467">
    <property type="entry name" value="KOW"/>
    <property type="match status" value="1"/>
</dbReference>
<dbReference type="SMART" id="SM00739">
    <property type="entry name" value="KOW"/>
    <property type="match status" value="1"/>
</dbReference>
<dbReference type="InterPro" id="IPR043425">
    <property type="entry name" value="NusG-like"/>
</dbReference>
<dbReference type="EMBL" id="AP028127">
    <property type="protein sequence ID" value="BEH89952.1"/>
    <property type="molecule type" value="Genomic_DNA"/>
</dbReference>
<dbReference type="Gene3D" id="3.30.70.940">
    <property type="entry name" value="NusG, N-terminal domain"/>
    <property type="match status" value="1"/>
</dbReference>
<dbReference type="InterPro" id="IPR036735">
    <property type="entry name" value="NGN_dom_sf"/>
</dbReference>
<evidence type="ECO:0000256" key="3">
    <source>
        <dbReference type="ARBA" id="ARBA00023015"/>
    </source>
</evidence>
<evidence type="ECO:0000259" key="9">
    <source>
        <dbReference type="SMART" id="SM00739"/>
    </source>
</evidence>
<keyword evidence="2 5" id="KW-0889">Transcription antitermination</keyword>
<gene>
    <name evidence="5 10" type="primary">nusG</name>
    <name evidence="10" type="ORF">T23_00540</name>
</gene>
<dbReference type="SUPFAM" id="SSF50104">
    <property type="entry name" value="Translation proteins SH3-like domain"/>
    <property type="match status" value="1"/>
</dbReference>
<dbReference type="CDD" id="cd09891">
    <property type="entry name" value="NGN_Bact_1"/>
    <property type="match status" value="1"/>
</dbReference>
<dbReference type="InterPro" id="IPR005824">
    <property type="entry name" value="KOW"/>
</dbReference>
<evidence type="ECO:0000259" key="8">
    <source>
        <dbReference type="SMART" id="SM00738"/>
    </source>
</evidence>
<dbReference type="NCBIfam" id="TIGR00922">
    <property type="entry name" value="nusG"/>
    <property type="match status" value="1"/>
</dbReference>
<evidence type="ECO:0000256" key="2">
    <source>
        <dbReference type="ARBA" id="ARBA00022814"/>
    </source>
</evidence>
<proteinExistence type="inferred from homology"/>
<comment type="function">
    <text evidence="5 7">Participates in transcription elongation, termination and antitermination.</text>
</comment>
<dbReference type="CDD" id="cd06091">
    <property type="entry name" value="KOW_NusG"/>
    <property type="match status" value="1"/>
</dbReference>
<evidence type="ECO:0000313" key="11">
    <source>
        <dbReference type="Proteomes" id="UP001432099"/>
    </source>
</evidence>
<dbReference type="SUPFAM" id="SSF82679">
    <property type="entry name" value="N-utilization substance G protein NusG, N-terminal domain"/>
    <property type="match status" value="1"/>
</dbReference>
<sequence length="178" mass="20039">MEKRWYVVQTYAGYENKVMTNLLKRIETMNMQEKIFRVLIPEEKEVKIKDGVRKEKLKKTFPGYVLVEMIDTDDSWYMVRNTPGVTGFLGSSGKGTRPVPLPTEEITPILKKMGITSVEVSVDIEVGQQVLVAAGPFSGQVGKIETIDKEHGKVSVLVDLFGRETPVELDFGQICEVE</sequence>
<feature type="domain" description="KOW" evidence="9">
    <location>
        <begin position="123"/>
        <end position="150"/>
    </location>
</feature>
<dbReference type="InterPro" id="IPR001062">
    <property type="entry name" value="Transcrpt_antiterm_NusG"/>
</dbReference>
<organism evidence="10 11">
    <name type="scientific">Turicibacter faecis</name>
    <dbReference type="NCBI Taxonomy" id="2963365"/>
    <lineage>
        <taxon>Bacteria</taxon>
        <taxon>Bacillati</taxon>
        <taxon>Bacillota</taxon>
        <taxon>Erysipelotrichia</taxon>
        <taxon>Erysipelotrichales</taxon>
        <taxon>Turicibacteraceae</taxon>
        <taxon>Turicibacter</taxon>
    </lineage>
</organism>
<evidence type="ECO:0000256" key="4">
    <source>
        <dbReference type="ARBA" id="ARBA00023163"/>
    </source>
</evidence>
<dbReference type="RefSeq" id="WP_161831769.1">
    <property type="nucleotide sequence ID" value="NZ_AP028127.1"/>
</dbReference>
<dbReference type="Proteomes" id="UP001432099">
    <property type="component" value="Chromosome"/>
</dbReference>
<evidence type="ECO:0000256" key="7">
    <source>
        <dbReference type="RuleBase" id="RU000538"/>
    </source>
</evidence>
<dbReference type="HAMAP" id="MF_00948">
    <property type="entry name" value="NusG"/>
    <property type="match status" value="1"/>
</dbReference>
<dbReference type="PRINTS" id="PR00338">
    <property type="entry name" value="NUSGTNSCPFCT"/>
</dbReference>
<name>A0ABN6ZF02_9FIRM</name>